<sequence length="496" mass="56146">MEYASWVNDIKEVNGQPREHVSFSSFVRKFAFTDKELAMSQYERLLNLPRMKAGRRRRLKAYYDIFSKSRMTSFWQAWDREQANKEFDVSCETVAKRTAIMAQRASLTTSANGFALNLLKMIFLKKTLMMTLQTETVKNRSASLPSSAPRGLSINHEELYNAALKKLKEPGPVEVKKDVLVLLSGIINTLSPDSRNFRLSRKIMMESFLPPLDPKSQTYTTINDVRATLLNALYPSLNIDQYCEPDFVNLQQKMWQLLSEAASSKKTQEGKTSGELASKASASARQIAEQTYGSTTSTPYGRKIDMSIRIQVQNEWRQEVIIFEFKSSQVTKLMLQRQQRKSVRLNAAIILDLEARGLNIERSFPIVAEGQGLSLDFYTIRRYGDVLGAGRATAKGISLPSQLSELKTFLQGDTIATLLAFREHLRRYSIDVLDALAKMPSTPFSGDDDNDHPFLPTDSPVRSSTPPPKKRSDPFIIFSPSKKDKPRDDDYDSVGD</sequence>
<keyword evidence="3" id="KW-1185">Reference proteome</keyword>
<gene>
    <name evidence="2" type="ORF">BGW38_002722</name>
</gene>
<evidence type="ECO:0000313" key="2">
    <source>
        <dbReference type="EMBL" id="KAF9580570.1"/>
    </source>
</evidence>
<comment type="caution">
    <text evidence="2">The sequence shown here is derived from an EMBL/GenBank/DDBJ whole genome shotgun (WGS) entry which is preliminary data.</text>
</comment>
<name>A0A9P6KDB6_9FUNG</name>
<evidence type="ECO:0000256" key="1">
    <source>
        <dbReference type="SAM" id="MobiDB-lite"/>
    </source>
</evidence>
<protein>
    <submittedName>
        <fullName evidence="2">Uncharacterized protein</fullName>
    </submittedName>
</protein>
<accession>A0A9P6KDB6</accession>
<dbReference type="Proteomes" id="UP000780801">
    <property type="component" value="Unassembled WGS sequence"/>
</dbReference>
<proteinExistence type="predicted"/>
<dbReference type="AlphaFoldDB" id="A0A9P6KDB6"/>
<organism evidence="2 3">
    <name type="scientific">Lunasporangiospora selenospora</name>
    <dbReference type="NCBI Taxonomy" id="979761"/>
    <lineage>
        <taxon>Eukaryota</taxon>
        <taxon>Fungi</taxon>
        <taxon>Fungi incertae sedis</taxon>
        <taxon>Mucoromycota</taxon>
        <taxon>Mortierellomycotina</taxon>
        <taxon>Mortierellomycetes</taxon>
        <taxon>Mortierellales</taxon>
        <taxon>Mortierellaceae</taxon>
        <taxon>Lunasporangiospora</taxon>
    </lineage>
</organism>
<dbReference type="EMBL" id="JAABOA010001978">
    <property type="protein sequence ID" value="KAF9580570.1"/>
    <property type="molecule type" value="Genomic_DNA"/>
</dbReference>
<reference evidence="2" key="1">
    <citation type="journal article" date="2020" name="Fungal Divers.">
        <title>Resolving the Mortierellaceae phylogeny through synthesis of multi-gene phylogenetics and phylogenomics.</title>
        <authorList>
            <person name="Vandepol N."/>
            <person name="Liber J."/>
            <person name="Desiro A."/>
            <person name="Na H."/>
            <person name="Kennedy M."/>
            <person name="Barry K."/>
            <person name="Grigoriev I.V."/>
            <person name="Miller A.N."/>
            <person name="O'Donnell K."/>
            <person name="Stajich J.E."/>
            <person name="Bonito G."/>
        </authorList>
    </citation>
    <scope>NUCLEOTIDE SEQUENCE</scope>
    <source>
        <strain evidence="2">KOD1015</strain>
    </source>
</reference>
<evidence type="ECO:0000313" key="3">
    <source>
        <dbReference type="Proteomes" id="UP000780801"/>
    </source>
</evidence>
<dbReference type="OrthoDB" id="2442475at2759"/>
<feature type="region of interest" description="Disordered" evidence="1">
    <location>
        <begin position="442"/>
        <end position="496"/>
    </location>
</feature>